<evidence type="ECO:0000256" key="2">
    <source>
        <dbReference type="ARBA" id="ARBA00022679"/>
    </source>
</evidence>
<feature type="binding site" evidence="9">
    <location>
        <begin position="191"/>
        <end position="192"/>
    </location>
    <ligand>
        <name>2-[(2R,5Z)-2-carboxy-4-methylthiazol-5(2H)-ylidene]ethyl phosphate</name>
        <dbReference type="ChEBI" id="CHEBI:62899"/>
    </ligand>
</feature>
<dbReference type="STRING" id="1314751.GCA_001591425_02758"/>
<dbReference type="EMBL" id="CP018866">
    <property type="protein sequence ID" value="AST90445.1"/>
    <property type="molecule type" value="Genomic_DNA"/>
</dbReference>
<feature type="binding site" evidence="9">
    <location>
        <begin position="139"/>
        <end position="141"/>
    </location>
    <ligand>
        <name>2-[(2R,5Z)-2-carboxy-4-methylthiazol-5(2H)-ylidene]ethyl phosphate</name>
        <dbReference type="ChEBI" id="CHEBI:62899"/>
    </ligand>
</feature>
<evidence type="ECO:0000313" key="14">
    <source>
        <dbReference type="Proteomes" id="UP000215224"/>
    </source>
</evidence>
<feature type="binding site" evidence="9">
    <location>
        <begin position="39"/>
        <end position="43"/>
    </location>
    <ligand>
        <name>4-amino-2-methyl-5-(diphosphooxymethyl)pyrimidine</name>
        <dbReference type="ChEBI" id="CHEBI:57841"/>
    </ligand>
</feature>
<dbReference type="RefSeq" id="WP_066417176.1">
    <property type="nucleotide sequence ID" value="NZ_CP018866.1"/>
</dbReference>
<keyword evidence="5 9" id="KW-0784">Thiamine biosynthesis</keyword>
<protein>
    <recommendedName>
        <fullName evidence="9">Thiamine-phosphate synthase</fullName>
        <shortName evidence="9">TP synthase</shortName>
        <shortName evidence="9">TPS</shortName>
        <ecNumber evidence="9">2.5.1.3</ecNumber>
    </recommendedName>
    <alternativeName>
        <fullName evidence="9">Thiamine-phosphate pyrophosphorylase</fullName>
        <shortName evidence="9">TMP pyrophosphorylase</shortName>
        <shortName evidence="9">TMP-PPase</shortName>
    </alternativeName>
</protein>
<dbReference type="HAMAP" id="MF_00097">
    <property type="entry name" value="TMP_synthase"/>
    <property type="match status" value="1"/>
</dbReference>
<organism evidence="13 14">
    <name type="scientific">Sutcliffiella cohnii</name>
    <dbReference type="NCBI Taxonomy" id="33932"/>
    <lineage>
        <taxon>Bacteria</taxon>
        <taxon>Bacillati</taxon>
        <taxon>Bacillota</taxon>
        <taxon>Bacilli</taxon>
        <taxon>Bacillales</taxon>
        <taxon>Bacillaceae</taxon>
        <taxon>Sutcliffiella</taxon>
    </lineage>
</organism>
<dbReference type="InterPro" id="IPR022998">
    <property type="entry name" value="ThiamineP_synth_TenI"/>
</dbReference>
<evidence type="ECO:0000256" key="3">
    <source>
        <dbReference type="ARBA" id="ARBA00022723"/>
    </source>
</evidence>
<name>A0A223KLS7_9BACI</name>
<dbReference type="CDD" id="cd00564">
    <property type="entry name" value="TMP_TenI"/>
    <property type="match status" value="1"/>
</dbReference>
<keyword evidence="2 9" id="KW-0808">Transferase</keyword>
<dbReference type="PANTHER" id="PTHR20857">
    <property type="entry name" value="THIAMINE-PHOSPHATE PYROPHOSPHORYLASE"/>
    <property type="match status" value="1"/>
</dbReference>
<comment type="catalytic activity">
    <reaction evidence="7 9 10">
        <text>2-(2-carboxy-4-methylthiazol-5-yl)ethyl phosphate + 4-amino-2-methyl-5-(diphosphooxymethyl)pyrimidine + 2 H(+) = thiamine phosphate + CO2 + diphosphate</text>
        <dbReference type="Rhea" id="RHEA:47848"/>
        <dbReference type="ChEBI" id="CHEBI:15378"/>
        <dbReference type="ChEBI" id="CHEBI:16526"/>
        <dbReference type="ChEBI" id="CHEBI:33019"/>
        <dbReference type="ChEBI" id="CHEBI:37575"/>
        <dbReference type="ChEBI" id="CHEBI:57841"/>
        <dbReference type="ChEBI" id="CHEBI:62890"/>
        <dbReference type="EC" id="2.5.1.3"/>
    </reaction>
</comment>
<feature type="binding site" evidence="9">
    <location>
        <position position="113"/>
    </location>
    <ligand>
        <name>4-amino-2-methyl-5-(diphosphooxymethyl)pyrimidine</name>
        <dbReference type="ChEBI" id="CHEBI:57841"/>
    </ligand>
</feature>
<dbReference type="GO" id="GO:0009228">
    <property type="term" value="P:thiamine biosynthetic process"/>
    <property type="evidence" value="ECO:0007669"/>
    <property type="project" value="UniProtKB-KW"/>
</dbReference>
<evidence type="ECO:0000256" key="11">
    <source>
        <dbReference type="RuleBase" id="RU004253"/>
    </source>
</evidence>
<evidence type="ECO:0000256" key="8">
    <source>
        <dbReference type="ARBA" id="ARBA00047883"/>
    </source>
</evidence>
<evidence type="ECO:0000256" key="7">
    <source>
        <dbReference type="ARBA" id="ARBA00047851"/>
    </source>
</evidence>
<dbReference type="InterPro" id="IPR034291">
    <property type="entry name" value="TMP_synthase"/>
</dbReference>
<keyword evidence="14" id="KW-1185">Reference proteome</keyword>
<accession>A0A223KLS7</accession>
<comment type="catalytic activity">
    <reaction evidence="6 9 10">
        <text>4-methyl-5-(2-phosphooxyethyl)-thiazole + 4-amino-2-methyl-5-(diphosphooxymethyl)pyrimidine + H(+) = thiamine phosphate + diphosphate</text>
        <dbReference type="Rhea" id="RHEA:22328"/>
        <dbReference type="ChEBI" id="CHEBI:15378"/>
        <dbReference type="ChEBI" id="CHEBI:33019"/>
        <dbReference type="ChEBI" id="CHEBI:37575"/>
        <dbReference type="ChEBI" id="CHEBI:57841"/>
        <dbReference type="ChEBI" id="CHEBI:58296"/>
        <dbReference type="EC" id="2.5.1.3"/>
    </reaction>
</comment>
<feature type="binding site" evidence="9">
    <location>
        <position position="142"/>
    </location>
    <ligand>
        <name>4-amino-2-methyl-5-(diphosphooxymethyl)pyrimidine</name>
        <dbReference type="ChEBI" id="CHEBI:57841"/>
    </ligand>
</feature>
<feature type="binding site" evidence="9">
    <location>
        <position position="94"/>
    </location>
    <ligand>
        <name>Mg(2+)</name>
        <dbReference type="ChEBI" id="CHEBI:18420"/>
    </ligand>
</feature>
<reference evidence="13 14" key="1">
    <citation type="submission" date="2016-12" db="EMBL/GenBank/DDBJ databases">
        <title>The whole genome sequencing and assembly of Bacillus cohnii DSM 6307T strain.</title>
        <authorList>
            <person name="Lee Y.-J."/>
            <person name="Yi H."/>
            <person name="Bahn Y.-S."/>
            <person name="Kim J.F."/>
            <person name="Lee D.-W."/>
        </authorList>
    </citation>
    <scope>NUCLEOTIDE SEQUENCE [LARGE SCALE GENOMIC DNA]</scope>
    <source>
        <strain evidence="13 14">DSM 6307</strain>
    </source>
</reference>
<dbReference type="InterPro" id="IPR036206">
    <property type="entry name" value="ThiamineP_synth_sf"/>
</dbReference>
<evidence type="ECO:0000256" key="6">
    <source>
        <dbReference type="ARBA" id="ARBA00047334"/>
    </source>
</evidence>
<comment type="cofactor">
    <cofactor evidence="9">
        <name>Mg(2+)</name>
        <dbReference type="ChEBI" id="CHEBI:18420"/>
    </cofactor>
    <text evidence="9">Binds 1 Mg(2+) ion per subunit.</text>
</comment>
<evidence type="ECO:0000256" key="4">
    <source>
        <dbReference type="ARBA" id="ARBA00022842"/>
    </source>
</evidence>
<feature type="binding site" evidence="9">
    <location>
        <position position="74"/>
    </location>
    <ligand>
        <name>4-amino-2-methyl-5-(diphosphooxymethyl)pyrimidine</name>
        <dbReference type="ChEBI" id="CHEBI:57841"/>
    </ligand>
</feature>
<comment type="pathway">
    <text evidence="1 9 11">Cofactor biosynthesis; thiamine diphosphate biosynthesis; thiamine phosphate from 4-amino-2-methyl-5-diphosphomethylpyrimidine and 4-methyl-5-(2-phosphoethyl)-thiazole: step 1/1.</text>
</comment>
<dbReference type="AlphaFoldDB" id="A0A223KLS7"/>
<feature type="binding site" evidence="9">
    <location>
        <position position="171"/>
    </location>
    <ligand>
        <name>2-[(2R,5Z)-2-carboxy-4-methylthiazol-5(2H)-ylidene]ethyl phosphate</name>
        <dbReference type="ChEBI" id="CHEBI:62899"/>
    </ligand>
</feature>
<dbReference type="GO" id="GO:0004789">
    <property type="term" value="F:thiamine-phosphate diphosphorylase activity"/>
    <property type="evidence" value="ECO:0007669"/>
    <property type="project" value="UniProtKB-UniRule"/>
</dbReference>
<dbReference type="FunFam" id="3.20.20.70:FF:000096">
    <property type="entry name" value="Thiamine-phosphate synthase"/>
    <property type="match status" value="1"/>
</dbReference>
<comment type="function">
    <text evidence="9">Condenses 4-methyl-5-(beta-hydroxyethyl)thiazole monophosphate (THZ-P) and 2-methyl-4-amino-5-hydroxymethyl pyrimidine pyrophosphate (HMP-PP) to form thiamine monophosphate (TMP).</text>
</comment>
<dbReference type="GO" id="GO:0005737">
    <property type="term" value="C:cytoplasm"/>
    <property type="evidence" value="ECO:0007669"/>
    <property type="project" value="TreeGrafter"/>
</dbReference>
<dbReference type="SUPFAM" id="SSF51391">
    <property type="entry name" value="Thiamin phosphate synthase"/>
    <property type="match status" value="1"/>
</dbReference>
<dbReference type="PANTHER" id="PTHR20857:SF15">
    <property type="entry name" value="THIAMINE-PHOSPHATE SYNTHASE"/>
    <property type="match status" value="1"/>
</dbReference>
<dbReference type="NCBIfam" id="TIGR00693">
    <property type="entry name" value="thiE"/>
    <property type="match status" value="1"/>
</dbReference>
<comment type="catalytic activity">
    <reaction evidence="8 9 10">
        <text>2-[(2R,5Z)-2-carboxy-4-methylthiazol-5(2H)-ylidene]ethyl phosphate + 4-amino-2-methyl-5-(diphosphooxymethyl)pyrimidine + 2 H(+) = thiamine phosphate + CO2 + diphosphate</text>
        <dbReference type="Rhea" id="RHEA:47844"/>
        <dbReference type="ChEBI" id="CHEBI:15378"/>
        <dbReference type="ChEBI" id="CHEBI:16526"/>
        <dbReference type="ChEBI" id="CHEBI:33019"/>
        <dbReference type="ChEBI" id="CHEBI:37575"/>
        <dbReference type="ChEBI" id="CHEBI:57841"/>
        <dbReference type="ChEBI" id="CHEBI:62899"/>
        <dbReference type="EC" id="2.5.1.3"/>
    </reaction>
</comment>
<dbReference type="KEGG" id="bcoh:BC6307_03725"/>
<dbReference type="GO" id="GO:0000287">
    <property type="term" value="F:magnesium ion binding"/>
    <property type="evidence" value="ECO:0007669"/>
    <property type="project" value="UniProtKB-UniRule"/>
</dbReference>
<proteinExistence type="inferred from homology"/>
<dbReference type="EC" id="2.5.1.3" evidence="9"/>
<keyword evidence="3 9" id="KW-0479">Metal-binding</keyword>
<dbReference type="Gene3D" id="3.20.20.70">
    <property type="entry name" value="Aldolase class I"/>
    <property type="match status" value="1"/>
</dbReference>
<dbReference type="Pfam" id="PF02581">
    <property type="entry name" value="TMP-TENI"/>
    <property type="match status" value="1"/>
</dbReference>
<evidence type="ECO:0000259" key="12">
    <source>
        <dbReference type="Pfam" id="PF02581"/>
    </source>
</evidence>
<keyword evidence="4 9" id="KW-0460">Magnesium</keyword>
<comment type="similarity">
    <text evidence="9 10">Belongs to the thiamine-phosphate synthase family.</text>
</comment>
<evidence type="ECO:0000313" key="13">
    <source>
        <dbReference type="EMBL" id="AST90445.1"/>
    </source>
</evidence>
<dbReference type="GO" id="GO:0009229">
    <property type="term" value="P:thiamine diphosphate biosynthetic process"/>
    <property type="evidence" value="ECO:0007669"/>
    <property type="project" value="UniProtKB-UniRule"/>
</dbReference>
<evidence type="ECO:0000256" key="1">
    <source>
        <dbReference type="ARBA" id="ARBA00005165"/>
    </source>
</evidence>
<feature type="domain" description="Thiamine phosphate synthase/TenI" evidence="12">
    <location>
        <begin position="10"/>
        <end position="194"/>
    </location>
</feature>
<dbReference type="UniPathway" id="UPA00060">
    <property type="reaction ID" value="UER00141"/>
</dbReference>
<evidence type="ECO:0000256" key="10">
    <source>
        <dbReference type="RuleBase" id="RU003826"/>
    </source>
</evidence>
<dbReference type="Proteomes" id="UP000215224">
    <property type="component" value="Chromosome"/>
</dbReference>
<evidence type="ECO:0000256" key="5">
    <source>
        <dbReference type="ARBA" id="ARBA00022977"/>
    </source>
</evidence>
<sequence length="210" mass="22699">MNILRKHMQVYFVMGSNNCDRNPEVVLKEALEAGVTCFQYREKGEGAKLGIEKLELGARLKELCNEYEVPFIVNDDVELAIQLDADGVHIGQEDGNITSIREKIGNEKIVGVSTHNVEEALRAVELGADYIGVGPMYFTSTKKDIEEVKGPSVITAIREAGVTLPIVGIGGINISNAKEVMEAGADGVAVISAISKAENVEETVIKLQRG</sequence>
<feature type="binding site" evidence="9">
    <location>
        <position position="75"/>
    </location>
    <ligand>
        <name>Mg(2+)</name>
        <dbReference type="ChEBI" id="CHEBI:18420"/>
    </ligand>
</feature>
<evidence type="ECO:0000256" key="9">
    <source>
        <dbReference type="HAMAP-Rule" id="MF_00097"/>
    </source>
</evidence>
<gene>
    <name evidence="9" type="primary">thiE</name>
    <name evidence="13" type="ORF">BC6307_03725</name>
</gene>
<dbReference type="InterPro" id="IPR013785">
    <property type="entry name" value="Aldolase_TIM"/>
</dbReference>